<reference evidence="1 2" key="1">
    <citation type="journal article" date="2011" name="J. Bacteriol.">
        <title>Complete genome sequence of Burkholderia rhizoxinica, an endosymbiont of Rhizopus microsporus.</title>
        <authorList>
            <person name="Lackner G."/>
            <person name="Moebius N."/>
            <person name="Partida-Martinez L."/>
            <person name="Hertweck C."/>
        </authorList>
    </citation>
    <scope>NUCLEOTIDE SEQUENCE [LARGE SCALE GENOMIC DNA]</scope>
    <source>
        <strain evidence="2">DSM 19002 / CIP 109453 / HKI 454</strain>
        <plasmid evidence="1 2">pBRH01</plasmid>
    </source>
</reference>
<geneLocation type="plasmid" evidence="1 2">
    <name>pBRH01</name>
</geneLocation>
<dbReference type="KEGG" id="brh:RBRH_00466"/>
<dbReference type="Proteomes" id="UP000007437">
    <property type="component" value="Plasmid pBRH01"/>
</dbReference>
<dbReference type="EMBL" id="FR687360">
    <property type="protein sequence ID" value="CBW76548.1"/>
    <property type="molecule type" value="Genomic_DNA"/>
</dbReference>
<dbReference type="AlphaFoldDB" id="E5ATX4"/>
<evidence type="ECO:0000313" key="2">
    <source>
        <dbReference type="Proteomes" id="UP000007437"/>
    </source>
</evidence>
<proteinExistence type="predicted"/>
<organism evidence="1 2">
    <name type="scientific">Mycetohabitans rhizoxinica (strain DSM 19002 / CIP 109453 / HKI 454)</name>
    <name type="common">Paraburkholderia rhizoxinica</name>
    <dbReference type="NCBI Taxonomy" id="882378"/>
    <lineage>
        <taxon>Bacteria</taxon>
        <taxon>Pseudomonadati</taxon>
        <taxon>Pseudomonadota</taxon>
        <taxon>Betaproteobacteria</taxon>
        <taxon>Burkholderiales</taxon>
        <taxon>Burkholderiaceae</taxon>
        <taxon>Mycetohabitans</taxon>
    </lineage>
</organism>
<sequence length="40" mass="4301">MQREAGARPCGVHAALPHGMAGNPRGHYSEAFYAVQHLLV</sequence>
<accession>E5ATX4</accession>
<gene>
    <name evidence="1" type="ordered locus">RBRH_00466</name>
</gene>
<keyword evidence="1" id="KW-0614">Plasmid</keyword>
<protein>
    <submittedName>
        <fullName evidence="1">Uncharacterized protein</fullName>
    </submittedName>
</protein>
<dbReference type="HOGENOM" id="CLU_3286345_0_0_4"/>
<name>E5ATX4_MYCRK</name>
<evidence type="ECO:0000313" key="1">
    <source>
        <dbReference type="EMBL" id="CBW76548.1"/>
    </source>
</evidence>